<proteinExistence type="predicted"/>
<feature type="non-terminal residue" evidence="1">
    <location>
        <position position="1"/>
    </location>
</feature>
<sequence>NSGSIEILQVVRYQSIWPYSLSDYPTFPSRPGLSFIPSYDDSVYVWYDPELENPEDLIEEYLQILFDNGWEEVLTIGGWQIQHRGLNQQVSFLNPLGLTYVLINFWPWAVAVVNDPWPETYLFEQYEPVVIPSLQTEEGYFYVTGSAVDYVGVILFFKEHQSDTVLAEQVALSYQNLLIENGWSLKNTTRGEQWQDSSDTLRVEMVISAETIFFYFVEAAEVV</sequence>
<comment type="caution">
    <text evidence="1">The sequence shown here is derived from an EMBL/GenBank/DDBJ whole genome shotgun (WGS) entry which is preliminary data.</text>
</comment>
<protein>
    <submittedName>
        <fullName evidence="1">Uncharacterized protein</fullName>
    </submittedName>
</protein>
<dbReference type="AlphaFoldDB" id="A0A5J4QKV5"/>
<name>A0A5J4QKV5_9ZZZZ</name>
<organism evidence="1">
    <name type="scientific">termite gut metagenome</name>
    <dbReference type="NCBI Taxonomy" id="433724"/>
    <lineage>
        <taxon>unclassified sequences</taxon>
        <taxon>metagenomes</taxon>
        <taxon>organismal metagenomes</taxon>
    </lineage>
</organism>
<dbReference type="EMBL" id="SNRY01003171">
    <property type="protein sequence ID" value="KAA6321949.1"/>
    <property type="molecule type" value="Genomic_DNA"/>
</dbReference>
<gene>
    <name evidence="1" type="ORF">EZS27_028459</name>
</gene>
<evidence type="ECO:0000313" key="1">
    <source>
        <dbReference type="EMBL" id="KAA6321949.1"/>
    </source>
</evidence>
<accession>A0A5J4QKV5</accession>
<reference evidence="1" key="1">
    <citation type="submission" date="2019-03" db="EMBL/GenBank/DDBJ databases">
        <title>Single cell metagenomics reveals metabolic interactions within the superorganism composed of flagellate Streblomastix strix and complex community of Bacteroidetes bacteria on its surface.</title>
        <authorList>
            <person name="Treitli S.C."/>
            <person name="Kolisko M."/>
            <person name="Husnik F."/>
            <person name="Keeling P."/>
            <person name="Hampl V."/>
        </authorList>
    </citation>
    <scope>NUCLEOTIDE SEQUENCE</scope>
    <source>
        <strain evidence="1">STM</strain>
    </source>
</reference>